<accession>A0ABD5H6A7</accession>
<dbReference type="GeneID" id="86975548"/>
<dbReference type="RefSeq" id="WP_249457611.1">
    <property type="nucleotide sequence ID" value="NZ_CP092466.1"/>
</dbReference>
<evidence type="ECO:0000313" key="2">
    <source>
        <dbReference type="Proteomes" id="UP001269984"/>
    </source>
</evidence>
<name>A0ABD5H6A7_9ENTR</name>
<reference evidence="1 2" key="1">
    <citation type="submission" date="2023-10" db="EMBL/GenBank/DDBJ databases">
        <title>Fecal carriage and genetic characteristics of carbapenem-resistant Enterobacterales among healthy adults from four provinces of China.</title>
        <authorList>
            <person name="Li Y."/>
            <person name="Zhang R."/>
        </authorList>
    </citation>
    <scope>NUCLEOTIDE SEQUENCE [LARGE SCALE GENOMIC DNA]</scope>
    <source>
        <strain evidence="1 2">HN-71</strain>
    </source>
</reference>
<dbReference type="AlphaFoldDB" id="A0ABD5H6A7"/>
<protein>
    <submittedName>
        <fullName evidence="1">Uncharacterized protein</fullName>
    </submittedName>
</protein>
<gene>
    <name evidence="1" type="ORF">RYZ90_21060</name>
</gene>
<comment type="caution">
    <text evidence="1">The sequence shown here is derived from an EMBL/GenBank/DDBJ whole genome shotgun (WGS) entry which is preliminary data.</text>
</comment>
<dbReference type="Proteomes" id="UP001269984">
    <property type="component" value="Unassembled WGS sequence"/>
</dbReference>
<organism evidence="1 2">
    <name type="scientific">Citrobacter portucalensis</name>
    <dbReference type="NCBI Taxonomy" id="1639133"/>
    <lineage>
        <taxon>Bacteria</taxon>
        <taxon>Pseudomonadati</taxon>
        <taxon>Pseudomonadota</taxon>
        <taxon>Gammaproteobacteria</taxon>
        <taxon>Enterobacterales</taxon>
        <taxon>Enterobacteriaceae</taxon>
        <taxon>Citrobacter</taxon>
        <taxon>Citrobacter freundii complex</taxon>
    </lineage>
</organism>
<proteinExistence type="predicted"/>
<sequence length="128" mass="14773">MSIEDDSREPESERALRKRLSDWVMSRPSVSPEYEKAPLGCEALFSFGGDLQIDDVIGELTQFISRISLSYRRKAKNPLGGGFLNSEHTMPIVNVKYTQKRQHCKHHDAKLRDIYHIFTFSHPIQLRA</sequence>
<dbReference type="EMBL" id="JAWPAZ010000009">
    <property type="protein sequence ID" value="MDW2636340.1"/>
    <property type="molecule type" value="Genomic_DNA"/>
</dbReference>
<evidence type="ECO:0000313" key="1">
    <source>
        <dbReference type="EMBL" id="MDW2636340.1"/>
    </source>
</evidence>